<reference evidence="3 4" key="1">
    <citation type="submission" date="2020-01" db="EMBL/GenBank/DDBJ databases">
        <title>Kibdelosporangium persica a novel Actinomycetes from a hot desert in Iran.</title>
        <authorList>
            <person name="Safaei N."/>
            <person name="Zaburannyi N."/>
            <person name="Mueller R."/>
            <person name="Wink J."/>
        </authorList>
    </citation>
    <scope>NUCLEOTIDE SEQUENCE [LARGE SCALE GENOMIC DNA]</scope>
    <source>
        <strain evidence="3 4">4NS15</strain>
    </source>
</reference>
<gene>
    <name evidence="3" type="ORF">GC106_67310</name>
</gene>
<feature type="coiled-coil region" evidence="1">
    <location>
        <begin position="134"/>
        <end position="161"/>
    </location>
</feature>
<organism evidence="3 4">
    <name type="scientific">Kibdelosporangium persicum</name>
    <dbReference type="NCBI Taxonomy" id="2698649"/>
    <lineage>
        <taxon>Bacteria</taxon>
        <taxon>Bacillati</taxon>
        <taxon>Actinomycetota</taxon>
        <taxon>Actinomycetes</taxon>
        <taxon>Pseudonocardiales</taxon>
        <taxon>Pseudonocardiaceae</taxon>
        <taxon>Kibdelosporangium</taxon>
    </lineage>
</organism>
<accession>A0ABX2FDM3</accession>
<feature type="compositionally biased region" description="Low complexity" evidence="2">
    <location>
        <begin position="7"/>
        <end position="20"/>
    </location>
</feature>
<keyword evidence="1" id="KW-0175">Coiled coil</keyword>
<feature type="region of interest" description="Disordered" evidence="2">
    <location>
        <begin position="310"/>
        <end position="337"/>
    </location>
</feature>
<sequence>ANRAEAEAAATHAAALRADSAASDATFQEAKAAEAAQNAVNLANQAASEAMNAQMSADRTKAEADAAAHEAVSAATQASLAVQAASAAKASSQAITQPANTAITVVAPFTGQDIDADFVVRVAEQARAVGAEQAAAAERRAAEALEAARLAQEAADRAAAEVKPAYDAAAAAAKSSAAAARSAADAQKAAADAAADGAAARAAAARANQADAQAREDARIARNAANAAAHDAALAGRSAAAAEHDAAAARSAATKAEADAAAARGAADRAETDAAAAAAAADSAQQHADNAAEAAKNAYNAAVEAGKAADRAEQAARDREAAQRAEQARQAGEDVPSLTAEEEQLLYQMGGPDLVQQNREAIEQAKHGIIDFIIQNGGQVLLDVIGYTDAKKCFGEGDVAACLWTVVNVGSLLVLIAKLPAVSSAIAKIVAGLTKFLESSAAGRRILDLGRTIMAEARVACVPGRSSAPQAQAPSADGSQAVVQNTAACPRFTVDSNGEIIDILTPAGKIELPKNLDGGTATEVGEKIWAHGPKLAAELIGKRSPEELRRIASKRDAERLQDFYSWVEKNMPRNPTAPSRVKLCQEIIDAWS</sequence>
<feature type="compositionally biased region" description="Basic and acidic residues" evidence="2">
    <location>
        <begin position="310"/>
        <end position="327"/>
    </location>
</feature>
<name>A0ABX2FDM3_9PSEU</name>
<feature type="non-terminal residue" evidence="3">
    <location>
        <position position="1"/>
    </location>
</feature>
<dbReference type="Proteomes" id="UP000763557">
    <property type="component" value="Unassembled WGS sequence"/>
</dbReference>
<evidence type="ECO:0000313" key="3">
    <source>
        <dbReference type="EMBL" id="NRN69474.1"/>
    </source>
</evidence>
<evidence type="ECO:0000313" key="4">
    <source>
        <dbReference type="Proteomes" id="UP000763557"/>
    </source>
</evidence>
<comment type="caution">
    <text evidence="3">The sequence shown here is derived from an EMBL/GenBank/DDBJ whole genome shotgun (WGS) entry which is preliminary data.</text>
</comment>
<protein>
    <submittedName>
        <fullName evidence="3">Uncharacterized protein</fullName>
    </submittedName>
</protein>
<dbReference type="EMBL" id="JAAATY010000027">
    <property type="protein sequence ID" value="NRN69474.1"/>
    <property type="molecule type" value="Genomic_DNA"/>
</dbReference>
<evidence type="ECO:0000256" key="2">
    <source>
        <dbReference type="SAM" id="MobiDB-lite"/>
    </source>
</evidence>
<keyword evidence="4" id="KW-1185">Reference proteome</keyword>
<evidence type="ECO:0000256" key="1">
    <source>
        <dbReference type="SAM" id="Coils"/>
    </source>
</evidence>
<feature type="region of interest" description="Disordered" evidence="2">
    <location>
        <begin position="1"/>
        <end position="20"/>
    </location>
</feature>
<proteinExistence type="predicted"/>